<evidence type="ECO:0000313" key="2">
    <source>
        <dbReference type="Proteomes" id="UP000030643"/>
    </source>
</evidence>
<feature type="non-terminal residue" evidence="1">
    <location>
        <position position="64"/>
    </location>
</feature>
<protein>
    <submittedName>
        <fullName evidence="1">Transposase</fullName>
    </submittedName>
</protein>
<dbReference type="eggNOG" id="COG2801">
    <property type="taxonomic scope" value="Bacteria"/>
</dbReference>
<keyword evidence="2" id="KW-1185">Reference proteome</keyword>
<dbReference type="AlphaFoldDB" id="A0A069CVV3"/>
<dbReference type="Proteomes" id="UP000030643">
    <property type="component" value="Unassembled WGS sequence"/>
</dbReference>
<gene>
    <name evidence="1" type="ORF">WOSG25_110870</name>
</gene>
<sequence length="64" mass="7562">MTCILNNEYGYNISAGRVYRLMKSMNLPQMSTAKPKFRYQKIIEDQQFPNIINRQFSSSKPNQK</sequence>
<name>A0A069CVV3_WEIOS</name>
<dbReference type="EMBL" id="DF820494">
    <property type="protein sequence ID" value="GAK31609.1"/>
    <property type="molecule type" value="Genomic_DNA"/>
</dbReference>
<proteinExistence type="predicted"/>
<accession>A0A069CVV3</accession>
<organism evidence="1 2">
    <name type="scientific">Weissella oryzae (strain DSM 25784 / JCM 18191 / LMG 30913 / SG25)</name>
    <dbReference type="NCBI Taxonomy" id="1329250"/>
    <lineage>
        <taxon>Bacteria</taxon>
        <taxon>Bacillati</taxon>
        <taxon>Bacillota</taxon>
        <taxon>Bacilli</taxon>
        <taxon>Lactobacillales</taxon>
        <taxon>Lactobacillaceae</taxon>
        <taxon>Weissella</taxon>
    </lineage>
</organism>
<reference evidence="2" key="1">
    <citation type="journal article" date="2014" name="Genome Announc.">
        <title>Draft genome sequence of Weissella oryzae SG25T, isolated from fermented rice grains.</title>
        <authorList>
            <person name="Tanizawa Y."/>
            <person name="Fujisawa T."/>
            <person name="Mochizuki T."/>
            <person name="Kaminuma E."/>
            <person name="Suzuki Y."/>
            <person name="Nakamura Y."/>
            <person name="Tohno M."/>
        </authorList>
    </citation>
    <scope>NUCLEOTIDE SEQUENCE [LARGE SCALE GENOMIC DNA]</scope>
    <source>
        <strain evidence="2">DSM 25784 / JCM 18191 / LMG 30913 / SG25</strain>
    </source>
</reference>
<evidence type="ECO:0000313" key="1">
    <source>
        <dbReference type="EMBL" id="GAK31609.1"/>
    </source>
</evidence>